<proteinExistence type="predicted"/>
<organism evidence="2 3">
    <name type="scientific">Melipona bicolor</name>
    <dbReference type="NCBI Taxonomy" id="60889"/>
    <lineage>
        <taxon>Eukaryota</taxon>
        <taxon>Metazoa</taxon>
        <taxon>Ecdysozoa</taxon>
        <taxon>Arthropoda</taxon>
        <taxon>Hexapoda</taxon>
        <taxon>Insecta</taxon>
        <taxon>Pterygota</taxon>
        <taxon>Neoptera</taxon>
        <taxon>Endopterygota</taxon>
        <taxon>Hymenoptera</taxon>
        <taxon>Apocrita</taxon>
        <taxon>Aculeata</taxon>
        <taxon>Apoidea</taxon>
        <taxon>Anthophila</taxon>
        <taxon>Apidae</taxon>
        <taxon>Melipona</taxon>
    </lineage>
</organism>
<feature type="region of interest" description="Disordered" evidence="1">
    <location>
        <begin position="68"/>
        <end position="121"/>
    </location>
</feature>
<gene>
    <name evidence="2" type="ORF">K0M31_010945</name>
</gene>
<dbReference type="EMBL" id="JAHYIQ010000029">
    <property type="protein sequence ID" value="KAK1120741.1"/>
    <property type="molecule type" value="Genomic_DNA"/>
</dbReference>
<evidence type="ECO:0000313" key="3">
    <source>
        <dbReference type="Proteomes" id="UP001177670"/>
    </source>
</evidence>
<accession>A0AA40FKL2</accession>
<dbReference type="AlphaFoldDB" id="A0AA40FKL2"/>
<keyword evidence="3" id="KW-1185">Reference proteome</keyword>
<sequence length="393" mass="44004">MRFFDCSRCLTSAEETGPSFVTTDPLVAEKPPSKFACRSRSRGKKLAFVGPGSRFMAMVRSLRASWKRNGRRNGPRTRLEMGGHRRTWKRDRRRRRAAEGNRSDDVVVGRGSRQGYGKDVAGKIEPRSGILAAGVEAAGLTNGSRLEDGNGSGELGRRQLEREYSEQLEALKFLVEPPACFRNVDEARQNLENKLNTLDLKRMNTVAIPTDELTAESVFTSNPVLRGWSRGRMKNCGGNGFERMFQTRNSNFQGFCAGTVDDTRLNIERTVIDLFVRAPILKTRKLDGARRGVLFNANEGKTVRFKDEHDDAGEMLDEKESGERSAKNISLRETSEEMKNCELLEGTDVIDGIDRSEVSMNDGRTEELVRFDGNFDPPFDVAVTNGMVSIDYP</sequence>
<reference evidence="2" key="1">
    <citation type="submission" date="2021-10" db="EMBL/GenBank/DDBJ databases">
        <title>Melipona bicolor Genome sequencing and assembly.</title>
        <authorList>
            <person name="Araujo N.S."/>
            <person name="Arias M.C."/>
        </authorList>
    </citation>
    <scope>NUCLEOTIDE SEQUENCE</scope>
    <source>
        <strain evidence="2">USP_2M_L1-L4_2017</strain>
        <tissue evidence="2">Whole body</tissue>
    </source>
</reference>
<feature type="compositionally biased region" description="Basic residues" evidence="1">
    <location>
        <begin position="84"/>
        <end position="96"/>
    </location>
</feature>
<feature type="compositionally biased region" description="Basic and acidic residues" evidence="1">
    <location>
        <begin position="97"/>
        <end position="107"/>
    </location>
</feature>
<protein>
    <submittedName>
        <fullName evidence="2">Uncharacterized protein</fullName>
    </submittedName>
</protein>
<comment type="caution">
    <text evidence="2">The sequence shown here is derived from an EMBL/GenBank/DDBJ whole genome shotgun (WGS) entry which is preliminary data.</text>
</comment>
<dbReference type="Proteomes" id="UP001177670">
    <property type="component" value="Unassembled WGS sequence"/>
</dbReference>
<evidence type="ECO:0000256" key="1">
    <source>
        <dbReference type="SAM" id="MobiDB-lite"/>
    </source>
</evidence>
<evidence type="ECO:0000313" key="2">
    <source>
        <dbReference type="EMBL" id="KAK1120741.1"/>
    </source>
</evidence>
<name>A0AA40FKL2_9HYME</name>